<name>A0A163KL40_ABSGL</name>
<gene>
    <name evidence="2" type="primary">ABSGL_14048.1 scaffold 14385</name>
</gene>
<reference evidence="2" key="1">
    <citation type="submission" date="2016-04" db="EMBL/GenBank/DDBJ databases">
        <authorList>
            <person name="Evans L.H."/>
            <person name="Alamgir A."/>
            <person name="Owens N."/>
            <person name="Weber N.D."/>
            <person name="Virtaneva K."/>
            <person name="Barbian K."/>
            <person name="Babar A."/>
            <person name="Rosenke K."/>
        </authorList>
    </citation>
    <scope>NUCLEOTIDE SEQUENCE [LARGE SCALE GENOMIC DNA]</scope>
    <source>
        <strain evidence="2">CBS 101.48</strain>
    </source>
</reference>
<protein>
    <submittedName>
        <fullName evidence="2">Uncharacterized protein</fullName>
    </submittedName>
</protein>
<evidence type="ECO:0000256" key="1">
    <source>
        <dbReference type="SAM" id="MobiDB-lite"/>
    </source>
</evidence>
<evidence type="ECO:0000313" key="2">
    <source>
        <dbReference type="EMBL" id="SAM08385.1"/>
    </source>
</evidence>
<keyword evidence="3" id="KW-1185">Reference proteome</keyword>
<dbReference type="InParanoid" id="A0A163KL40"/>
<evidence type="ECO:0000313" key="3">
    <source>
        <dbReference type="Proteomes" id="UP000078561"/>
    </source>
</evidence>
<feature type="region of interest" description="Disordered" evidence="1">
    <location>
        <begin position="1"/>
        <end position="28"/>
    </location>
</feature>
<dbReference type="Proteomes" id="UP000078561">
    <property type="component" value="Unassembled WGS sequence"/>
</dbReference>
<accession>A0A163KL40</accession>
<feature type="region of interest" description="Disordered" evidence="1">
    <location>
        <begin position="87"/>
        <end position="148"/>
    </location>
</feature>
<sequence length="148" mass="16411">MTSMNVDLCVEKGPPYQDSQRTTTDSGDDELQTLMRDFYDKNHDEIKASAMDDDDDYTALLSTFEPRTLITQNPMGMVLIDRNGPDTSHLAFTKHDLPPPPPCQVPLPKRKQDSPTVLAKAPSKKPRIPGFGNPLEAQDKNIVSTSPT</sequence>
<organism evidence="2">
    <name type="scientific">Absidia glauca</name>
    <name type="common">Pin mould</name>
    <dbReference type="NCBI Taxonomy" id="4829"/>
    <lineage>
        <taxon>Eukaryota</taxon>
        <taxon>Fungi</taxon>
        <taxon>Fungi incertae sedis</taxon>
        <taxon>Mucoromycota</taxon>
        <taxon>Mucoromycotina</taxon>
        <taxon>Mucoromycetes</taxon>
        <taxon>Mucorales</taxon>
        <taxon>Cunninghamellaceae</taxon>
        <taxon>Absidia</taxon>
    </lineage>
</organism>
<dbReference type="AlphaFoldDB" id="A0A163KL40"/>
<dbReference type="EMBL" id="LT554895">
    <property type="protein sequence ID" value="SAM08385.1"/>
    <property type="molecule type" value="Genomic_DNA"/>
</dbReference>
<proteinExistence type="predicted"/>